<feature type="transmembrane region" description="Helical" evidence="1">
    <location>
        <begin position="6"/>
        <end position="24"/>
    </location>
</feature>
<dbReference type="AlphaFoldDB" id="A0A246JH59"/>
<comment type="caution">
    <text evidence="2">The sequence shown here is derived from an EMBL/GenBank/DDBJ whole genome shotgun (WGS) entry which is preliminary data.</text>
</comment>
<keyword evidence="1" id="KW-1133">Transmembrane helix</keyword>
<dbReference type="Proteomes" id="UP000197468">
    <property type="component" value="Unassembled WGS sequence"/>
</dbReference>
<proteinExistence type="predicted"/>
<evidence type="ECO:0008006" key="4">
    <source>
        <dbReference type="Google" id="ProtNLM"/>
    </source>
</evidence>
<keyword evidence="1" id="KW-0812">Transmembrane</keyword>
<dbReference type="OrthoDB" id="1493989at2"/>
<dbReference type="RefSeq" id="WP_088383537.1">
    <property type="nucleotide sequence ID" value="NZ_NIOF01000002.1"/>
</dbReference>
<evidence type="ECO:0000313" key="3">
    <source>
        <dbReference type="Proteomes" id="UP000197468"/>
    </source>
</evidence>
<evidence type="ECO:0000256" key="1">
    <source>
        <dbReference type="SAM" id="Phobius"/>
    </source>
</evidence>
<organism evidence="2 3">
    <name type="scientific">Roseateles aquatilis</name>
    <dbReference type="NCBI Taxonomy" id="431061"/>
    <lineage>
        <taxon>Bacteria</taxon>
        <taxon>Pseudomonadati</taxon>
        <taxon>Pseudomonadota</taxon>
        <taxon>Betaproteobacteria</taxon>
        <taxon>Burkholderiales</taxon>
        <taxon>Sphaerotilaceae</taxon>
        <taxon>Roseateles</taxon>
    </lineage>
</organism>
<accession>A0A246JH59</accession>
<dbReference type="EMBL" id="NIOF01000002">
    <property type="protein sequence ID" value="OWQ91860.1"/>
    <property type="molecule type" value="Genomic_DNA"/>
</dbReference>
<protein>
    <recommendedName>
        <fullName evidence="4">SMODS-associating 2TM beta-strand rich effector domain-containing protein</fullName>
    </recommendedName>
</protein>
<gene>
    <name evidence="2" type="ORF">CDN99_05670</name>
</gene>
<keyword evidence="1" id="KW-0472">Membrane</keyword>
<name>A0A246JH59_9BURK</name>
<evidence type="ECO:0000313" key="2">
    <source>
        <dbReference type="EMBL" id="OWQ91860.1"/>
    </source>
</evidence>
<sequence length="182" mass="20897">MEVIVWIVKWAVGPVVAAIVTIVVREPLKERLAPLVLRFGSKKEDGIAGLWETRFWHGVPETEYVEVIEVSLLLGSYVGRIVPHPLNQGAAKRVADQRPIRVRGSVLNNRHFRGEWLHPERRSHYRGAFDLIIRQNNDRLQGMWLGYSESQNVIQAGRWEWRRLLNGGDVISREDCNVDSLS</sequence>
<reference evidence="2 3" key="1">
    <citation type="journal article" date="2008" name="Int. J. Syst. Evol. Microbiol.">
        <title>Description of Roseateles aquatilis sp. nov. and Roseateles terrae sp. nov., in the class Betaproteobacteria, and emended description of the genus Roseateles.</title>
        <authorList>
            <person name="Gomila M."/>
            <person name="Bowien B."/>
            <person name="Falsen E."/>
            <person name="Moore E.R."/>
            <person name="Lalucat J."/>
        </authorList>
    </citation>
    <scope>NUCLEOTIDE SEQUENCE [LARGE SCALE GENOMIC DNA]</scope>
    <source>
        <strain evidence="2 3">CCUG 48205</strain>
    </source>
</reference>
<keyword evidence="3" id="KW-1185">Reference proteome</keyword>